<dbReference type="Proteomes" id="UP000663868">
    <property type="component" value="Unassembled WGS sequence"/>
</dbReference>
<organism evidence="3 4">
    <name type="scientific">Adineta steineri</name>
    <dbReference type="NCBI Taxonomy" id="433720"/>
    <lineage>
        <taxon>Eukaryota</taxon>
        <taxon>Metazoa</taxon>
        <taxon>Spiralia</taxon>
        <taxon>Gnathifera</taxon>
        <taxon>Rotifera</taxon>
        <taxon>Eurotatoria</taxon>
        <taxon>Bdelloidea</taxon>
        <taxon>Adinetida</taxon>
        <taxon>Adinetidae</taxon>
        <taxon>Adineta</taxon>
    </lineage>
</organism>
<evidence type="ECO:0000313" key="2">
    <source>
        <dbReference type="EMBL" id="CAF3524682.1"/>
    </source>
</evidence>
<evidence type="ECO:0000313" key="1">
    <source>
        <dbReference type="EMBL" id="CAF0761845.1"/>
    </source>
</evidence>
<dbReference type="Proteomes" id="UP000663891">
    <property type="component" value="Unassembled WGS sequence"/>
</dbReference>
<sequence>MLGTVMKHGVDVQAAKMRRQEAVKRRAPPRVMERILQPISVNAQENGVAAINRGVSHLDWANEQPYKRHLEVNLKELLKK</sequence>
<dbReference type="EMBL" id="CAJNON010000009">
    <property type="protein sequence ID" value="CAF0761845.1"/>
    <property type="molecule type" value="Genomic_DNA"/>
</dbReference>
<dbReference type="EMBL" id="CAJOBB010000312">
    <property type="protein sequence ID" value="CAF3647540.1"/>
    <property type="molecule type" value="Genomic_DNA"/>
</dbReference>
<name>A0A818R8F0_9BILA</name>
<proteinExistence type="predicted"/>
<dbReference type="Proteomes" id="UP000663881">
    <property type="component" value="Unassembled WGS sequence"/>
</dbReference>
<gene>
    <name evidence="3" type="ORF">KXQ929_LOCUS7560</name>
    <name evidence="2" type="ORF">OKA104_LOCUS2789</name>
    <name evidence="1" type="ORF">VCS650_LOCUS1855</name>
</gene>
<reference evidence="3" key="1">
    <citation type="submission" date="2021-02" db="EMBL/GenBank/DDBJ databases">
        <authorList>
            <person name="Nowell W R."/>
        </authorList>
    </citation>
    <scope>NUCLEOTIDE SEQUENCE</scope>
</reference>
<comment type="caution">
    <text evidence="3">The sequence shown here is derived from an EMBL/GenBank/DDBJ whole genome shotgun (WGS) entry which is preliminary data.</text>
</comment>
<dbReference type="EMBL" id="CAJOAY010000078">
    <property type="protein sequence ID" value="CAF3524682.1"/>
    <property type="molecule type" value="Genomic_DNA"/>
</dbReference>
<dbReference type="OrthoDB" id="10368011at2759"/>
<evidence type="ECO:0000313" key="3">
    <source>
        <dbReference type="EMBL" id="CAF3647540.1"/>
    </source>
</evidence>
<dbReference type="AlphaFoldDB" id="A0A818R8F0"/>
<protein>
    <submittedName>
        <fullName evidence="3">Uncharacterized protein</fullName>
    </submittedName>
</protein>
<accession>A0A818R8F0</accession>
<evidence type="ECO:0000313" key="4">
    <source>
        <dbReference type="Proteomes" id="UP000663868"/>
    </source>
</evidence>